<proteinExistence type="predicted"/>
<dbReference type="Proteomes" id="UP000824533">
    <property type="component" value="Linkage Group LG03"/>
</dbReference>
<name>A0ACC1DE46_9NEOP</name>
<keyword evidence="2" id="KW-1185">Reference proteome</keyword>
<gene>
    <name evidence="1" type="ORF">K1T71_001588</name>
</gene>
<sequence length="133" mass="15303">MSRIILVRRSGVHNSLLRPPALIYFHKSVCISLRYAEIVSELARVRATRRASRQNGITNCKVPESCRFTCRKAVQLVRTRPDMNHNCIEIAISNARVCSAMITFMGFIARCNIISCQFHKTYKTREQNEESNK</sequence>
<comment type="caution">
    <text evidence="1">The sequence shown here is derived from an EMBL/GenBank/DDBJ whole genome shotgun (WGS) entry which is preliminary data.</text>
</comment>
<evidence type="ECO:0000313" key="2">
    <source>
        <dbReference type="Proteomes" id="UP000824533"/>
    </source>
</evidence>
<accession>A0ACC1DE46</accession>
<reference evidence="1 2" key="1">
    <citation type="journal article" date="2021" name="Front. Genet.">
        <title>Chromosome-Level Genome Assembly Reveals Significant Gene Expansion in the Toll and IMD Signaling Pathways of Dendrolimus kikuchii.</title>
        <authorList>
            <person name="Zhou J."/>
            <person name="Wu P."/>
            <person name="Xiong Z."/>
            <person name="Liu N."/>
            <person name="Zhao N."/>
            <person name="Ji M."/>
            <person name="Qiu Y."/>
            <person name="Yang B."/>
        </authorList>
    </citation>
    <scope>NUCLEOTIDE SEQUENCE [LARGE SCALE GENOMIC DNA]</scope>
    <source>
        <strain evidence="1">Ann1</strain>
    </source>
</reference>
<dbReference type="EMBL" id="CM034389">
    <property type="protein sequence ID" value="KAJ0182219.1"/>
    <property type="molecule type" value="Genomic_DNA"/>
</dbReference>
<protein>
    <submittedName>
        <fullName evidence="1">Uncharacterized protein</fullName>
    </submittedName>
</protein>
<organism evidence="1 2">
    <name type="scientific">Dendrolimus kikuchii</name>
    <dbReference type="NCBI Taxonomy" id="765133"/>
    <lineage>
        <taxon>Eukaryota</taxon>
        <taxon>Metazoa</taxon>
        <taxon>Ecdysozoa</taxon>
        <taxon>Arthropoda</taxon>
        <taxon>Hexapoda</taxon>
        <taxon>Insecta</taxon>
        <taxon>Pterygota</taxon>
        <taxon>Neoptera</taxon>
        <taxon>Endopterygota</taxon>
        <taxon>Lepidoptera</taxon>
        <taxon>Glossata</taxon>
        <taxon>Ditrysia</taxon>
        <taxon>Bombycoidea</taxon>
        <taxon>Lasiocampidae</taxon>
        <taxon>Dendrolimus</taxon>
    </lineage>
</organism>
<evidence type="ECO:0000313" key="1">
    <source>
        <dbReference type="EMBL" id="KAJ0182219.1"/>
    </source>
</evidence>